<organism evidence="2 3">
    <name type="scientific">Anisodus tanguticus</name>
    <dbReference type="NCBI Taxonomy" id="243964"/>
    <lineage>
        <taxon>Eukaryota</taxon>
        <taxon>Viridiplantae</taxon>
        <taxon>Streptophyta</taxon>
        <taxon>Embryophyta</taxon>
        <taxon>Tracheophyta</taxon>
        <taxon>Spermatophyta</taxon>
        <taxon>Magnoliopsida</taxon>
        <taxon>eudicotyledons</taxon>
        <taxon>Gunneridae</taxon>
        <taxon>Pentapetalae</taxon>
        <taxon>asterids</taxon>
        <taxon>lamiids</taxon>
        <taxon>Solanales</taxon>
        <taxon>Solanaceae</taxon>
        <taxon>Solanoideae</taxon>
        <taxon>Hyoscyameae</taxon>
        <taxon>Anisodus</taxon>
    </lineage>
</organism>
<feature type="transmembrane region" description="Helical" evidence="1">
    <location>
        <begin position="78"/>
        <end position="98"/>
    </location>
</feature>
<proteinExistence type="predicted"/>
<keyword evidence="1" id="KW-0472">Membrane</keyword>
<dbReference type="AlphaFoldDB" id="A0AAE1R3T3"/>
<reference evidence="2" key="1">
    <citation type="submission" date="2023-12" db="EMBL/GenBank/DDBJ databases">
        <title>Genome assembly of Anisodus tanguticus.</title>
        <authorList>
            <person name="Wang Y.-J."/>
        </authorList>
    </citation>
    <scope>NUCLEOTIDE SEQUENCE</scope>
    <source>
        <strain evidence="2">KB-2021</strain>
        <tissue evidence="2">Leaf</tissue>
    </source>
</reference>
<gene>
    <name evidence="2" type="ORF">RND71_034891</name>
</gene>
<name>A0AAE1R3T3_9SOLA</name>
<evidence type="ECO:0000313" key="2">
    <source>
        <dbReference type="EMBL" id="KAK4344715.1"/>
    </source>
</evidence>
<evidence type="ECO:0000256" key="1">
    <source>
        <dbReference type="SAM" id="Phobius"/>
    </source>
</evidence>
<keyword evidence="1" id="KW-1133">Transmembrane helix</keyword>
<accession>A0AAE1R3T3</accession>
<comment type="caution">
    <text evidence="2">The sequence shown here is derived from an EMBL/GenBank/DDBJ whole genome shotgun (WGS) entry which is preliminary data.</text>
</comment>
<keyword evidence="3" id="KW-1185">Reference proteome</keyword>
<dbReference type="EMBL" id="JAVYJV010000019">
    <property type="protein sequence ID" value="KAK4344715.1"/>
    <property type="molecule type" value="Genomic_DNA"/>
</dbReference>
<protein>
    <submittedName>
        <fullName evidence="2">Uncharacterized protein</fullName>
    </submittedName>
</protein>
<sequence>MKTTPFTYYGAVWGNMKQVKIAMKNLTNKEFRGVDQKGVFITAYGLQLHTDEFDYPGCTFAYQEFVKSVVAYQKKLNISLSVSPLVLNISFVVALGCLS</sequence>
<keyword evidence="1" id="KW-0812">Transmembrane</keyword>
<evidence type="ECO:0000313" key="3">
    <source>
        <dbReference type="Proteomes" id="UP001291623"/>
    </source>
</evidence>
<dbReference type="Proteomes" id="UP001291623">
    <property type="component" value="Unassembled WGS sequence"/>
</dbReference>